<evidence type="ECO:0000256" key="2">
    <source>
        <dbReference type="ARBA" id="ARBA00022618"/>
    </source>
</evidence>
<dbReference type="InterPro" id="IPR004367">
    <property type="entry name" value="Cyclin_C-dom"/>
</dbReference>
<dbReference type="GO" id="GO:0044772">
    <property type="term" value="P:mitotic cell cycle phase transition"/>
    <property type="evidence" value="ECO:0007669"/>
    <property type="project" value="InterPro"/>
</dbReference>
<dbReference type="GO" id="GO:0051301">
    <property type="term" value="P:cell division"/>
    <property type="evidence" value="ECO:0007669"/>
    <property type="project" value="UniProtKB-KW"/>
</dbReference>
<evidence type="ECO:0008006" key="11">
    <source>
        <dbReference type="Google" id="ProtNLM"/>
    </source>
</evidence>
<feature type="domain" description="Cyclin-like" evidence="7">
    <location>
        <begin position="377"/>
        <end position="461"/>
    </location>
</feature>
<gene>
    <name evidence="9" type="ORF">PVL29_026399</name>
</gene>
<dbReference type="AlphaFoldDB" id="A0AA38YMD1"/>
<accession>A0AA38YMD1</accession>
<evidence type="ECO:0000256" key="3">
    <source>
        <dbReference type="ARBA" id="ARBA00023127"/>
    </source>
</evidence>
<dbReference type="FunFam" id="1.10.472.10:FF:000091">
    <property type="entry name" value="putative cyclin-B3-1 isoform X3"/>
    <property type="match status" value="1"/>
</dbReference>
<comment type="caution">
    <text evidence="9">The sequence shown here is derived from an EMBL/GenBank/DDBJ whole genome shotgun (WGS) entry which is preliminary data.</text>
</comment>
<evidence type="ECO:0000313" key="9">
    <source>
        <dbReference type="EMBL" id="KAJ9673101.1"/>
    </source>
</evidence>
<protein>
    <recommendedName>
        <fullName evidence="11">B-like cyclin</fullName>
    </recommendedName>
</protein>
<organism evidence="9 10">
    <name type="scientific">Vitis rotundifolia</name>
    <name type="common">Muscadine grape</name>
    <dbReference type="NCBI Taxonomy" id="103349"/>
    <lineage>
        <taxon>Eukaryota</taxon>
        <taxon>Viridiplantae</taxon>
        <taxon>Streptophyta</taxon>
        <taxon>Embryophyta</taxon>
        <taxon>Tracheophyta</taxon>
        <taxon>Spermatophyta</taxon>
        <taxon>Magnoliopsida</taxon>
        <taxon>eudicotyledons</taxon>
        <taxon>Gunneridae</taxon>
        <taxon>Pentapetalae</taxon>
        <taxon>rosids</taxon>
        <taxon>Vitales</taxon>
        <taxon>Vitaceae</taxon>
        <taxon>Viteae</taxon>
        <taxon>Vitis</taxon>
    </lineage>
</organism>
<feature type="compositionally biased region" description="Basic and acidic residues" evidence="6">
    <location>
        <begin position="75"/>
        <end position="84"/>
    </location>
</feature>
<evidence type="ECO:0000256" key="6">
    <source>
        <dbReference type="SAM" id="MobiDB-lite"/>
    </source>
</evidence>
<dbReference type="FunFam" id="1.10.472.10:FF:000057">
    <property type="entry name" value="Cyclin N-terminal domain containing 2"/>
    <property type="match status" value="1"/>
</dbReference>
<dbReference type="CDD" id="cd20511">
    <property type="entry name" value="CYCLIN_AtCycB-like_rpt2"/>
    <property type="match status" value="1"/>
</dbReference>
<evidence type="ECO:0000256" key="1">
    <source>
        <dbReference type="ARBA" id="ARBA00006955"/>
    </source>
</evidence>
<sequence>MVAVKGKLNAAPSRVAGDKKNRKSVGLSFKVYSENERVNVGSRDSVGTSSTRKSVQFNKGTVQSNSTDSKGNLKGFEKDKDKRNSSFVRRKALADVSNVQGNCSTTSMREGSKSVVSLGQGTIAVCASSRKPSMGKVGTNISQGAGVCNTSKRASAKNLKASSNNQMTKDKGRESVNNAQRTARLSHVLTRKSFPVIRRVNKVDRSDLKPTLRTTVKTSNVQTQRTLKSKRTSVLDKSISGAAISSKNKEKLVPSSLPESIGFVGPHQPVQGELPPDGNANTSTNTSDINNRRKSDRRRSFTSSLMTRSKQLEEHGEFRKLEKLPSIDDNCNHLEVAEYVEEIYQYYWVTEAQNPSMQNYMSIQSDITPQMRGILINWLIEVHFKFELMQETLYLMVTLFDRYLSLVPIKKNDMQLVGLTALLLASKYEDFWHPRVKDLISISAESYTRDQMLGMEKVVLNKLKFRLNVPTPYVFMMRFLKAAQSDKRLEHLAFYLIELCLVEYEALKYKPSLLCASAIYLARCTLQRTPAWTPLLHKHARYEESQIRDCAEMILKFQKAARTGQLKVTYEKYMRPDQSGVAAITPLNRLPL</sequence>
<feature type="region of interest" description="Disordered" evidence="6">
    <location>
        <begin position="39"/>
        <end position="89"/>
    </location>
</feature>
<feature type="compositionally biased region" description="Polar residues" evidence="6">
    <location>
        <begin position="279"/>
        <end position="289"/>
    </location>
</feature>
<reference evidence="9 10" key="1">
    <citation type="journal article" date="2023" name="BMC Biotechnol.">
        <title>Vitis rotundifolia cv Carlos genome sequencing.</title>
        <authorList>
            <person name="Huff M."/>
            <person name="Hulse-Kemp A."/>
            <person name="Scheffler B."/>
            <person name="Youngblood R."/>
            <person name="Simpson S."/>
            <person name="Babiker E."/>
            <person name="Staton M."/>
        </authorList>
    </citation>
    <scope>NUCLEOTIDE SEQUENCE [LARGE SCALE GENOMIC DNA]</scope>
    <source>
        <tissue evidence="9">Leaf</tissue>
    </source>
</reference>
<feature type="compositionally biased region" description="Polar residues" evidence="6">
    <location>
        <begin position="45"/>
        <end position="70"/>
    </location>
</feature>
<name>A0AA38YMD1_VITRO</name>
<dbReference type="SMART" id="SM01332">
    <property type="entry name" value="Cyclin_C"/>
    <property type="match status" value="1"/>
</dbReference>
<evidence type="ECO:0000256" key="5">
    <source>
        <dbReference type="RuleBase" id="RU000383"/>
    </source>
</evidence>
<dbReference type="EMBL" id="JARBHA010000019">
    <property type="protein sequence ID" value="KAJ9673101.1"/>
    <property type="molecule type" value="Genomic_DNA"/>
</dbReference>
<dbReference type="SMART" id="SM00385">
    <property type="entry name" value="CYCLIN"/>
    <property type="match status" value="2"/>
</dbReference>
<dbReference type="InterPro" id="IPR036915">
    <property type="entry name" value="Cyclin-like_sf"/>
</dbReference>
<dbReference type="InterPro" id="IPR006671">
    <property type="entry name" value="Cyclin_N"/>
</dbReference>
<dbReference type="Proteomes" id="UP001168098">
    <property type="component" value="Unassembled WGS sequence"/>
</dbReference>
<keyword evidence="10" id="KW-1185">Reference proteome</keyword>
<evidence type="ECO:0000259" key="7">
    <source>
        <dbReference type="SMART" id="SM00385"/>
    </source>
</evidence>
<evidence type="ECO:0000259" key="8">
    <source>
        <dbReference type="SMART" id="SM01332"/>
    </source>
</evidence>
<keyword evidence="2" id="KW-0132">Cell division</keyword>
<dbReference type="GO" id="GO:0016538">
    <property type="term" value="F:cyclin-dependent protein serine/threonine kinase regulator activity"/>
    <property type="evidence" value="ECO:0007669"/>
    <property type="project" value="InterPro"/>
</dbReference>
<dbReference type="Pfam" id="PF02984">
    <property type="entry name" value="Cyclin_C"/>
    <property type="match status" value="1"/>
</dbReference>
<dbReference type="CDD" id="cd20507">
    <property type="entry name" value="CYCLIN_CCNB1-like_rpt1"/>
    <property type="match status" value="1"/>
</dbReference>
<feature type="domain" description="Cyclin C-terminal" evidence="8">
    <location>
        <begin position="470"/>
        <end position="587"/>
    </location>
</feature>
<comment type="similarity">
    <text evidence="1">Belongs to the cyclin family. Cyclin AB subfamily.</text>
</comment>
<feature type="region of interest" description="Disordered" evidence="6">
    <location>
        <begin position="247"/>
        <end position="306"/>
    </location>
</feature>
<dbReference type="InterPro" id="IPR013763">
    <property type="entry name" value="Cyclin-like_dom"/>
</dbReference>
<dbReference type="Gene3D" id="1.10.472.10">
    <property type="entry name" value="Cyclin-like"/>
    <property type="match status" value="2"/>
</dbReference>
<dbReference type="SUPFAM" id="SSF47954">
    <property type="entry name" value="Cyclin-like"/>
    <property type="match status" value="2"/>
</dbReference>
<feature type="domain" description="Cyclin-like" evidence="7">
    <location>
        <begin position="474"/>
        <end position="556"/>
    </location>
</feature>
<keyword evidence="3 5" id="KW-0195">Cyclin</keyword>
<proteinExistence type="inferred from homology"/>
<dbReference type="InterPro" id="IPR039361">
    <property type="entry name" value="Cyclin"/>
</dbReference>
<dbReference type="PANTHER" id="PTHR10177">
    <property type="entry name" value="CYCLINS"/>
    <property type="match status" value="1"/>
</dbReference>
<evidence type="ECO:0000313" key="10">
    <source>
        <dbReference type="Proteomes" id="UP001168098"/>
    </source>
</evidence>
<dbReference type="Pfam" id="PF00134">
    <property type="entry name" value="Cyclin_N"/>
    <property type="match status" value="1"/>
</dbReference>
<keyword evidence="4" id="KW-0131">Cell cycle</keyword>
<evidence type="ECO:0000256" key="4">
    <source>
        <dbReference type="ARBA" id="ARBA00023306"/>
    </source>
</evidence>